<name>A0ABP3UI31_9FLAO</name>
<feature type="transmembrane region" description="Helical" evidence="2">
    <location>
        <begin position="335"/>
        <end position="355"/>
    </location>
</feature>
<feature type="transmembrane region" description="Helical" evidence="2">
    <location>
        <begin position="303"/>
        <end position="323"/>
    </location>
</feature>
<dbReference type="PANTHER" id="PTHR36838">
    <property type="entry name" value="AUXIN EFFLUX CARRIER FAMILY PROTEIN"/>
    <property type="match status" value="1"/>
</dbReference>
<feature type="transmembrane region" description="Helical" evidence="2">
    <location>
        <begin position="6"/>
        <end position="25"/>
    </location>
</feature>
<dbReference type="EMBL" id="BAAAGE010000005">
    <property type="protein sequence ID" value="GAA0730757.1"/>
    <property type="molecule type" value="Genomic_DNA"/>
</dbReference>
<feature type="transmembrane region" description="Helical" evidence="2">
    <location>
        <begin position="99"/>
        <end position="119"/>
    </location>
</feature>
<evidence type="ECO:0000313" key="4">
    <source>
        <dbReference type="Proteomes" id="UP001501758"/>
    </source>
</evidence>
<feature type="transmembrane region" description="Helical" evidence="2">
    <location>
        <begin position="263"/>
        <end position="282"/>
    </location>
</feature>
<feature type="transmembrane region" description="Helical" evidence="2">
    <location>
        <begin position="233"/>
        <end position="257"/>
    </location>
</feature>
<reference evidence="4" key="1">
    <citation type="journal article" date="2019" name="Int. J. Syst. Evol. Microbiol.">
        <title>The Global Catalogue of Microorganisms (GCM) 10K type strain sequencing project: providing services to taxonomists for standard genome sequencing and annotation.</title>
        <authorList>
            <consortium name="The Broad Institute Genomics Platform"/>
            <consortium name="The Broad Institute Genome Sequencing Center for Infectious Disease"/>
            <person name="Wu L."/>
            <person name="Ma J."/>
        </authorList>
    </citation>
    <scope>NUCLEOTIDE SEQUENCE [LARGE SCALE GENOMIC DNA]</scope>
    <source>
        <strain evidence="4">JCM 15974</strain>
    </source>
</reference>
<keyword evidence="2" id="KW-1133">Transmembrane helix</keyword>
<feature type="transmembrane region" description="Helical" evidence="2">
    <location>
        <begin position="171"/>
        <end position="191"/>
    </location>
</feature>
<sequence length="383" mass="42645">METTIQKTIVFGVFILIGFLLKRKFTSKAETQGLKKIILNLALPATIFIALMGVKIDQNLLTLPFIALLINGLLFWIFPFVLPMVGFKKNTPEYKTLRLLLPSLAPGLSCFPFIAELLGPNYLAKAAMADLGNKVFVLIILYCVAMHLYMKLSNNTNQKQNRKLKSLITTLLSEPVTVLILLAIGLLSFGLSFQNLPNMIQDVLRKLSLLMTPLVMIFIGLSVKIRKDQFIKIVSVLILRTGVVLLISAGIIGLMGITIREEILWLVSFSLSACSFWPYAHITGIGEKEKQEYGSEKTFHNGLAINVLAISFPLSTVMIMGIMLNPSLVGDPYRIILLAIGCIGIGVILTFWVRYQEIKDVAKRTTTIGPKQNIWMTRQASKN</sequence>
<dbReference type="PANTHER" id="PTHR36838:SF3">
    <property type="entry name" value="TRANSPORTER AUXIN EFFLUX CARRIER EC FAMILY"/>
    <property type="match status" value="1"/>
</dbReference>
<dbReference type="RefSeq" id="WP_343914235.1">
    <property type="nucleotide sequence ID" value="NZ_BAAAGE010000005.1"/>
</dbReference>
<keyword evidence="2" id="KW-0812">Transmembrane</keyword>
<evidence type="ECO:0008006" key="5">
    <source>
        <dbReference type="Google" id="ProtNLM"/>
    </source>
</evidence>
<gene>
    <name evidence="3" type="ORF">GCM10009430_42240</name>
</gene>
<feature type="transmembrane region" description="Helical" evidence="2">
    <location>
        <begin position="62"/>
        <end position="87"/>
    </location>
</feature>
<feature type="transmembrane region" description="Helical" evidence="2">
    <location>
        <begin position="131"/>
        <end position="150"/>
    </location>
</feature>
<evidence type="ECO:0000256" key="2">
    <source>
        <dbReference type="SAM" id="Phobius"/>
    </source>
</evidence>
<proteinExistence type="predicted"/>
<organism evidence="3 4">
    <name type="scientific">Aquimarina litoralis</name>
    <dbReference type="NCBI Taxonomy" id="584605"/>
    <lineage>
        <taxon>Bacteria</taxon>
        <taxon>Pseudomonadati</taxon>
        <taxon>Bacteroidota</taxon>
        <taxon>Flavobacteriia</taxon>
        <taxon>Flavobacteriales</taxon>
        <taxon>Flavobacteriaceae</taxon>
        <taxon>Aquimarina</taxon>
    </lineage>
</organism>
<evidence type="ECO:0000313" key="3">
    <source>
        <dbReference type="EMBL" id="GAA0730757.1"/>
    </source>
</evidence>
<comment type="caution">
    <text evidence="3">The sequence shown here is derived from an EMBL/GenBank/DDBJ whole genome shotgun (WGS) entry which is preliminary data.</text>
</comment>
<accession>A0ABP3UI31</accession>
<keyword evidence="1" id="KW-0813">Transport</keyword>
<keyword evidence="4" id="KW-1185">Reference proteome</keyword>
<protein>
    <recommendedName>
        <fullName evidence="5">Permease</fullName>
    </recommendedName>
</protein>
<evidence type="ECO:0000256" key="1">
    <source>
        <dbReference type="ARBA" id="ARBA00022448"/>
    </source>
</evidence>
<feature type="transmembrane region" description="Helical" evidence="2">
    <location>
        <begin position="37"/>
        <end position="56"/>
    </location>
</feature>
<dbReference type="Proteomes" id="UP001501758">
    <property type="component" value="Unassembled WGS sequence"/>
</dbReference>
<feature type="transmembrane region" description="Helical" evidence="2">
    <location>
        <begin position="203"/>
        <end position="221"/>
    </location>
</feature>
<keyword evidence="2" id="KW-0472">Membrane</keyword>